<gene>
    <name evidence="1" type="ORF">METZ01_LOCUS458427</name>
</gene>
<organism evidence="1">
    <name type="scientific">marine metagenome</name>
    <dbReference type="NCBI Taxonomy" id="408172"/>
    <lineage>
        <taxon>unclassified sequences</taxon>
        <taxon>metagenomes</taxon>
        <taxon>ecological metagenomes</taxon>
    </lineage>
</organism>
<dbReference type="EMBL" id="UINC01191107">
    <property type="protein sequence ID" value="SVE05573.1"/>
    <property type="molecule type" value="Genomic_DNA"/>
</dbReference>
<accession>A0A383ADA7</accession>
<protein>
    <submittedName>
        <fullName evidence="1">Uncharacterized protein</fullName>
    </submittedName>
</protein>
<name>A0A383ADA7_9ZZZZ</name>
<proteinExistence type="predicted"/>
<reference evidence="1" key="1">
    <citation type="submission" date="2018-05" db="EMBL/GenBank/DDBJ databases">
        <authorList>
            <person name="Lanie J.A."/>
            <person name="Ng W.-L."/>
            <person name="Kazmierczak K.M."/>
            <person name="Andrzejewski T.M."/>
            <person name="Davidsen T.M."/>
            <person name="Wayne K.J."/>
            <person name="Tettelin H."/>
            <person name="Glass J.I."/>
            <person name="Rusch D."/>
            <person name="Podicherti R."/>
            <person name="Tsui H.-C.T."/>
            <person name="Winkler M.E."/>
        </authorList>
    </citation>
    <scope>NUCLEOTIDE SEQUENCE</scope>
</reference>
<evidence type="ECO:0000313" key="1">
    <source>
        <dbReference type="EMBL" id="SVE05573.1"/>
    </source>
</evidence>
<dbReference type="AlphaFoldDB" id="A0A383ADA7"/>
<sequence length="252" mass="27839">MSQSIFIDPSTYPMGMFLRDVTLWFSSKDTWLPITVQIRPMVNGFPSSSLILPFSEVTLNPDEIQTSSVANAASSNTTTHTTFSFDSPVYLSPEEYAIVVTTNSPEYKLFTGDIGLDSTGTTRKISKQPFVGSFFNPQNSGEWKANPTTMLMFRSNRYDFTGTGGSNNYAYFISHANGAAGNTANVEYQTFKTTTSTIQFSNTTSDFTYNSYDTGNTVQGFEAFSPDQSINLTGTRQMTMNTNGMFTINCTM</sequence>
<feature type="non-terminal residue" evidence="1">
    <location>
        <position position="252"/>
    </location>
</feature>